<gene>
    <name evidence="5" type="primary">RNA14_15</name>
    <name evidence="5" type="ORF">VNI00_018107</name>
</gene>
<dbReference type="PANTHER" id="PTHR19980">
    <property type="entry name" value="RNA CLEAVAGE STIMULATION FACTOR"/>
    <property type="match status" value="1"/>
</dbReference>
<accession>A0AAW0B2E5</accession>
<keyword evidence="3" id="KW-0507">mRNA processing</keyword>
<dbReference type="EMBL" id="JAYKXP010000211">
    <property type="protein sequence ID" value="KAK7019363.1"/>
    <property type="molecule type" value="Genomic_DNA"/>
</dbReference>
<dbReference type="Pfam" id="PF05843">
    <property type="entry name" value="Suf"/>
    <property type="match status" value="1"/>
</dbReference>
<dbReference type="AlphaFoldDB" id="A0AAW0B2E5"/>
<comment type="caution">
    <text evidence="5">The sequence shown here is derived from an EMBL/GenBank/DDBJ whole genome shotgun (WGS) entry which is preliminary data.</text>
</comment>
<dbReference type="PANTHER" id="PTHR19980:SF0">
    <property type="entry name" value="CLEAVAGE STIMULATION FACTOR SUBUNIT 3"/>
    <property type="match status" value="1"/>
</dbReference>
<dbReference type="InterPro" id="IPR011990">
    <property type="entry name" value="TPR-like_helical_dom_sf"/>
</dbReference>
<evidence type="ECO:0000313" key="5">
    <source>
        <dbReference type="EMBL" id="KAK7019363.1"/>
    </source>
</evidence>
<proteinExistence type="predicted"/>
<dbReference type="GO" id="GO:0005737">
    <property type="term" value="C:cytoplasm"/>
    <property type="evidence" value="ECO:0007669"/>
    <property type="project" value="UniProtKB-SubCell"/>
</dbReference>
<evidence type="ECO:0000256" key="3">
    <source>
        <dbReference type="RuleBase" id="RU369035"/>
    </source>
</evidence>
<name>A0AAW0B2E5_9AGAR</name>
<dbReference type="GO" id="GO:0180010">
    <property type="term" value="P:co-transcriptional mRNA 3'-end processing, cleavage and polyadenylation pathway"/>
    <property type="evidence" value="ECO:0007669"/>
    <property type="project" value="UniProtKB-UniRule"/>
</dbReference>
<dbReference type="InterPro" id="IPR045243">
    <property type="entry name" value="Rna14-like"/>
</dbReference>
<dbReference type="GO" id="GO:0005634">
    <property type="term" value="C:nucleus"/>
    <property type="evidence" value="ECO:0007669"/>
    <property type="project" value="UniProtKB-SubCell"/>
</dbReference>
<protein>
    <recommendedName>
        <fullName evidence="3">mRNA 3'-end-processing protein RNA14</fullName>
    </recommendedName>
</protein>
<dbReference type="GO" id="GO:0003729">
    <property type="term" value="F:mRNA binding"/>
    <property type="evidence" value="ECO:0007669"/>
    <property type="project" value="TreeGrafter"/>
</dbReference>
<dbReference type="Proteomes" id="UP001383192">
    <property type="component" value="Unassembled WGS sequence"/>
</dbReference>
<dbReference type="Gene3D" id="1.25.40.1040">
    <property type="match status" value="1"/>
</dbReference>
<sequence>MVSAGDYQALRKTLHEIVTTVPLEYLPDFWDRLRNFEREQHMDTSVETLARLTPTHADALYTCYEYLAHMEVLYPPPLLGPFEPASCHDTLRLPASPAASVSNAPFVRKWKAYLEWEESDPLNLRETDEMAYITRICSAYRKANTRMRFCPELWHMSYEWYKCIGNEHEALLTLSEGINGNRDSLLLNFALADTLEQRGDIQLSRRIYDDLLRTFRTMLKLRHSNAGSSKEFGSIYVRYMHFALRAEGICAVQAVFKQAELDGPLLGTVYEEVADLEQNLGAFGHDAI</sequence>
<keyword evidence="6" id="KW-1185">Reference proteome</keyword>
<keyword evidence="2 3" id="KW-0539">Nucleus</keyword>
<evidence type="ECO:0000256" key="1">
    <source>
        <dbReference type="ARBA" id="ARBA00022737"/>
    </source>
</evidence>
<evidence type="ECO:0000259" key="4">
    <source>
        <dbReference type="Pfam" id="PF05843"/>
    </source>
</evidence>
<dbReference type="InterPro" id="IPR008847">
    <property type="entry name" value="Suf"/>
</dbReference>
<comment type="subcellular location">
    <subcellularLocation>
        <location evidence="3">Nucleus</location>
    </subcellularLocation>
    <subcellularLocation>
        <location evidence="3">Cytoplasm</location>
    </subcellularLocation>
    <text evidence="3">Nucleus and/or cytoplasm.</text>
</comment>
<evidence type="ECO:0000256" key="2">
    <source>
        <dbReference type="ARBA" id="ARBA00023242"/>
    </source>
</evidence>
<keyword evidence="1" id="KW-0677">Repeat</keyword>
<feature type="domain" description="Suppressor of forked" evidence="4">
    <location>
        <begin position="8"/>
        <end position="278"/>
    </location>
</feature>
<evidence type="ECO:0000313" key="6">
    <source>
        <dbReference type="Proteomes" id="UP001383192"/>
    </source>
</evidence>
<keyword evidence="3" id="KW-0963">Cytoplasm</keyword>
<organism evidence="5 6">
    <name type="scientific">Paramarasmius palmivorus</name>
    <dbReference type="NCBI Taxonomy" id="297713"/>
    <lineage>
        <taxon>Eukaryota</taxon>
        <taxon>Fungi</taxon>
        <taxon>Dikarya</taxon>
        <taxon>Basidiomycota</taxon>
        <taxon>Agaricomycotina</taxon>
        <taxon>Agaricomycetes</taxon>
        <taxon>Agaricomycetidae</taxon>
        <taxon>Agaricales</taxon>
        <taxon>Marasmiineae</taxon>
        <taxon>Marasmiaceae</taxon>
        <taxon>Paramarasmius</taxon>
    </lineage>
</organism>
<comment type="function">
    <text evidence="3">Component of the cleavage factor IA (CFIA) complex, which is involved in the endonucleolytic cleavage during polyadenylation-dependent pre-mRNA 3'-end formation.</text>
</comment>
<dbReference type="SUPFAM" id="SSF48452">
    <property type="entry name" value="TPR-like"/>
    <property type="match status" value="1"/>
</dbReference>
<reference evidence="5 6" key="1">
    <citation type="submission" date="2024-01" db="EMBL/GenBank/DDBJ databases">
        <title>A draft genome for a cacao thread blight-causing isolate of Paramarasmius palmivorus.</title>
        <authorList>
            <person name="Baruah I.K."/>
            <person name="Bukari Y."/>
            <person name="Amoako-Attah I."/>
            <person name="Meinhardt L.W."/>
            <person name="Bailey B.A."/>
            <person name="Cohen S.P."/>
        </authorList>
    </citation>
    <scope>NUCLEOTIDE SEQUENCE [LARGE SCALE GENOMIC DNA]</scope>
    <source>
        <strain evidence="5 6">GH-12</strain>
    </source>
</reference>